<dbReference type="RefSeq" id="WP_093666295.1">
    <property type="nucleotide sequence ID" value="NZ_FOCF01000007.1"/>
</dbReference>
<accession>A0A1H8GHG9</accession>
<dbReference type="STRING" id="1166340.SAMN05192583_2758"/>
<name>A0A1H8GHG9_9SPHN</name>
<sequence length="203" mass="23263">MVGDPKHLSDLTKIEADVRIVCRDCRYEDDWTVEALTRHLRLIGGNTTWSEITRYMTCSRFGCGSRRLKALVVPYARRQPNLKRRIGKYDEQLIGAAVGVLQDIVARSPGREVATLDLRFALLVVHRYIRDPEPIRELWERAGNAQRPAASGLQEPMAVIRYRLEQGGWLAPQVLPQDARRWVWDSPPPKGWLPRAGTIRQDN</sequence>
<protein>
    <submittedName>
        <fullName evidence="1">Uncharacterized protein</fullName>
    </submittedName>
</protein>
<keyword evidence="2" id="KW-1185">Reference proteome</keyword>
<evidence type="ECO:0000313" key="2">
    <source>
        <dbReference type="Proteomes" id="UP000199206"/>
    </source>
</evidence>
<reference evidence="2" key="1">
    <citation type="submission" date="2016-10" db="EMBL/GenBank/DDBJ databases">
        <authorList>
            <person name="Varghese N."/>
            <person name="Submissions S."/>
        </authorList>
    </citation>
    <scope>NUCLEOTIDE SEQUENCE [LARGE SCALE GENOMIC DNA]</scope>
    <source>
        <strain evidence="2">S6-262</strain>
    </source>
</reference>
<organism evidence="1 2">
    <name type="scientific">Sphingomonas gellani</name>
    <dbReference type="NCBI Taxonomy" id="1166340"/>
    <lineage>
        <taxon>Bacteria</taxon>
        <taxon>Pseudomonadati</taxon>
        <taxon>Pseudomonadota</taxon>
        <taxon>Alphaproteobacteria</taxon>
        <taxon>Sphingomonadales</taxon>
        <taxon>Sphingomonadaceae</taxon>
        <taxon>Sphingomonas</taxon>
    </lineage>
</organism>
<dbReference type="Proteomes" id="UP000199206">
    <property type="component" value="Unassembled WGS sequence"/>
</dbReference>
<dbReference type="AlphaFoldDB" id="A0A1H8GHG9"/>
<dbReference type="OrthoDB" id="7560532at2"/>
<gene>
    <name evidence="1" type="ORF">SAMN05192583_2758</name>
</gene>
<evidence type="ECO:0000313" key="1">
    <source>
        <dbReference type="EMBL" id="SEN43194.1"/>
    </source>
</evidence>
<dbReference type="EMBL" id="FOCF01000007">
    <property type="protein sequence ID" value="SEN43194.1"/>
    <property type="molecule type" value="Genomic_DNA"/>
</dbReference>
<proteinExistence type="predicted"/>